<reference evidence="1" key="1">
    <citation type="submission" date="2013-11" db="EMBL/GenBank/DDBJ databases">
        <title>Genome sequence of the fusiform rust pathogen reveals effectors for host alternation and coevolution with pine.</title>
        <authorList>
            <consortium name="DOE Joint Genome Institute"/>
            <person name="Smith K."/>
            <person name="Pendleton A."/>
            <person name="Kubisiak T."/>
            <person name="Anderson C."/>
            <person name="Salamov A."/>
            <person name="Aerts A."/>
            <person name="Riley R."/>
            <person name="Clum A."/>
            <person name="Lindquist E."/>
            <person name="Ence D."/>
            <person name="Campbell M."/>
            <person name="Kronenberg Z."/>
            <person name="Feau N."/>
            <person name="Dhillon B."/>
            <person name="Hamelin R."/>
            <person name="Burleigh J."/>
            <person name="Smith J."/>
            <person name="Yandell M."/>
            <person name="Nelson C."/>
            <person name="Grigoriev I."/>
            <person name="Davis J."/>
        </authorList>
    </citation>
    <scope>NUCLEOTIDE SEQUENCE</scope>
    <source>
        <strain evidence="1">G11</strain>
    </source>
</reference>
<gene>
    <name evidence="1" type="ORF">CROQUDRAFT_105699</name>
</gene>
<evidence type="ECO:0000313" key="2">
    <source>
        <dbReference type="Proteomes" id="UP000886653"/>
    </source>
</evidence>
<organism evidence="1 2">
    <name type="scientific">Cronartium quercuum f. sp. fusiforme G11</name>
    <dbReference type="NCBI Taxonomy" id="708437"/>
    <lineage>
        <taxon>Eukaryota</taxon>
        <taxon>Fungi</taxon>
        <taxon>Dikarya</taxon>
        <taxon>Basidiomycota</taxon>
        <taxon>Pucciniomycotina</taxon>
        <taxon>Pucciniomycetes</taxon>
        <taxon>Pucciniales</taxon>
        <taxon>Coleosporiaceae</taxon>
        <taxon>Cronartium</taxon>
    </lineage>
</organism>
<proteinExistence type="predicted"/>
<evidence type="ECO:0000313" key="1">
    <source>
        <dbReference type="EMBL" id="KAG0148638.1"/>
    </source>
</evidence>
<name>A0A9P6NQY7_9BASI</name>
<dbReference type="EMBL" id="MU167235">
    <property type="protein sequence ID" value="KAG0148638.1"/>
    <property type="molecule type" value="Genomic_DNA"/>
</dbReference>
<sequence length="166" mass="19069">MTPGTYVHPSTRRNHLAKRQAVINQEIDLANSFKKISLQNSPKVPSTSARNDPEAVVEPEVLIEPSFVLFFIAWLHLICGLSHQRCQQAIVYITYIIKHIHQLKRQVDFHDQIPKDIHTITKHLGLDVELEEFMPVLKTYFLLLHSEKVTVCQELANIPPSALKFN</sequence>
<keyword evidence="2" id="KW-1185">Reference proteome</keyword>
<dbReference type="Proteomes" id="UP000886653">
    <property type="component" value="Unassembled WGS sequence"/>
</dbReference>
<comment type="caution">
    <text evidence="1">The sequence shown here is derived from an EMBL/GenBank/DDBJ whole genome shotgun (WGS) entry which is preliminary data.</text>
</comment>
<protein>
    <submittedName>
        <fullName evidence="1">Uncharacterized protein</fullName>
    </submittedName>
</protein>
<accession>A0A9P6NQY7</accession>
<dbReference type="AlphaFoldDB" id="A0A9P6NQY7"/>